<dbReference type="Pfam" id="PF07690">
    <property type="entry name" value="MFS_1"/>
    <property type="match status" value="2"/>
</dbReference>
<keyword evidence="6 7" id="KW-0472">Membrane</keyword>
<accession>A0A4R1B6Y7</accession>
<gene>
    <name evidence="9" type="ORF">EPD60_16485</name>
</gene>
<dbReference type="OrthoDB" id="9810492at2"/>
<organism evidence="9 10">
    <name type="scientific">Flaviaesturariibacter flavus</name>
    <dbReference type="NCBI Taxonomy" id="2502780"/>
    <lineage>
        <taxon>Bacteria</taxon>
        <taxon>Pseudomonadati</taxon>
        <taxon>Bacteroidota</taxon>
        <taxon>Chitinophagia</taxon>
        <taxon>Chitinophagales</taxon>
        <taxon>Chitinophagaceae</taxon>
        <taxon>Flaviaestuariibacter</taxon>
    </lineage>
</organism>
<evidence type="ECO:0000259" key="8">
    <source>
        <dbReference type="PROSITE" id="PS50850"/>
    </source>
</evidence>
<reference evidence="9 10" key="1">
    <citation type="submission" date="2019-03" db="EMBL/GenBank/DDBJ databases">
        <authorList>
            <person name="Kim M.K.M."/>
        </authorList>
    </citation>
    <scope>NUCLEOTIDE SEQUENCE [LARGE SCALE GENOMIC DNA]</scope>
    <source>
        <strain evidence="9 10">17J68-12</strain>
    </source>
</reference>
<feature type="domain" description="Major facilitator superfamily (MFS) profile" evidence="8">
    <location>
        <begin position="218"/>
        <end position="406"/>
    </location>
</feature>
<evidence type="ECO:0000313" key="10">
    <source>
        <dbReference type="Proteomes" id="UP000295334"/>
    </source>
</evidence>
<dbReference type="RefSeq" id="WP_131450624.1">
    <property type="nucleotide sequence ID" value="NZ_SJZI01000052.1"/>
</dbReference>
<feature type="transmembrane region" description="Helical" evidence="7">
    <location>
        <begin position="284"/>
        <end position="303"/>
    </location>
</feature>
<evidence type="ECO:0000256" key="2">
    <source>
        <dbReference type="ARBA" id="ARBA00022448"/>
    </source>
</evidence>
<evidence type="ECO:0000313" key="9">
    <source>
        <dbReference type="EMBL" id="TCJ12148.1"/>
    </source>
</evidence>
<dbReference type="SUPFAM" id="SSF103473">
    <property type="entry name" value="MFS general substrate transporter"/>
    <property type="match status" value="1"/>
</dbReference>
<feature type="transmembrane region" description="Helical" evidence="7">
    <location>
        <begin position="165"/>
        <end position="186"/>
    </location>
</feature>
<feature type="transmembrane region" description="Helical" evidence="7">
    <location>
        <begin position="141"/>
        <end position="159"/>
    </location>
</feature>
<keyword evidence="2" id="KW-0813">Transport</keyword>
<dbReference type="InterPro" id="IPR050171">
    <property type="entry name" value="MFS_Transporters"/>
</dbReference>
<evidence type="ECO:0000256" key="6">
    <source>
        <dbReference type="ARBA" id="ARBA00023136"/>
    </source>
</evidence>
<keyword evidence="4 7" id="KW-0812">Transmembrane</keyword>
<protein>
    <submittedName>
        <fullName evidence="9">MFS transporter</fullName>
    </submittedName>
</protein>
<keyword evidence="3" id="KW-1003">Cell membrane</keyword>
<feature type="transmembrane region" description="Helical" evidence="7">
    <location>
        <begin position="46"/>
        <end position="64"/>
    </location>
</feature>
<dbReference type="Gene3D" id="1.20.1250.20">
    <property type="entry name" value="MFS general substrate transporter like domains"/>
    <property type="match status" value="2"/>
</dbReference>
<dbReference type="InterPro" id="IPR020846">
    <property type="entry name" value="MFS_dom"/>
</dbReference>
<evidence type="ECO:0000256" key="3">
    <source>
        <dbReference type="ARBA" id="ARBA00022475"/>
    </source>
</evidence>
<keyword evidence="10" id="KW-1185">Reference proteome</keyword>
<dbReference type="InterPro" id="IPR036259">
    <property type="entry name" value="MFS_trans_sf"/>
</dbReference>
<dbReference type="EMBL" id="SJZI01000052">
    <property type="protein sequence ID" value="TCJ12148.1"/>
    <property type="molecule type" value="Genomic_DNA"/>
</dbReference>
<feature type="transmembrane region" description="Helical" evidence="7">
    <location>
        <begin position="76"/>
        <end position="94"/>
    </location>
</feature>
<dbReference type="PANTHER" id="PTHR23517:SF3">
    <property type="entry name" value="INTEGRAL MEMBRANE TRANSPORT PROTEIN"/>
    <property type="match status" value="1"/>
</dbReference>
<dbReference type="PROSITE" id="PS50850">
    <property type="entry name" value="MFS"/>
    <property type="match status" value="2"/>
</dbReference>
<feature type="transmembrane region" description="Helical" evidence="7">
    <location>
        <begin position="348"/>
        <end position="365"/>
    </location>
</feature>
<dbReference type="AlphaFoldDB" id="A0A4R1B6Y7"/>
<dbReference type="GO" id="GO:0022857">
    <property type="term" value="F:transmembrane transporter activity"/>
    <property type="evidence" value="ECO:0007669"/>
    <property type="project" value="InterPro"/>
</dbReference>
<sequence>MRLTENWKQFWLLVLINAFVGAMIGLERSVLPGLAASEFHINGKTAVLSFIIAFGATKALFNLVTRCLMKRYSRKAVLILGWLAALPVPFLLMYAPAWTWILLANVLLGINQGLAWSTTVIMKIDLIGEKNRGLAMGINEFAGYLSVGLAAYLAAYLGGAAGSRVLSFAPGALFAVAGLVLSLLFVKDTGVLVHAEGLSSPIPRLRNIWKETTYKHSNLGSVTLNGLVNNLNDGITWGLLPFLLLQKGYTTGQVGILAGIYPAVWGIGQLLTGRLGDRFCKKQLIILGMWVQAIALALVAFQSSFTADVILVSMLGLGTALVYPNFLTTVAENLHPAQRAEGLAIFRFWRDAGYVIGALLAGVIADAFGIGAAFGAVSAITAGAGLVAQVRMCCSRKLLWTSVICP</sequence>
<keyword evidence="5 7" id="KW-1133">Transmembrane helix</keyword>
<evidence type="ECO:0000256" key="1">
    <source>
        <dbReference type="ARBA" id="ARBA00004651"/>
    </source>
</evidence>
<evidence type="ECO:0000256" key="7">
    <source>
        <dbReference type="SAM" id="Phobius"/>
    </source>
</evidence>
<evidence type="ECO:0000256" key="5">
    <source>
        <dbReference type="ARBA" id="ARBA00022989"/>
    </source>
</evidence>
<feature type="transmembrane region" description="Helical" evidence="7">
    <location>
        <begin position="309"/>
        <end position="327"/>
    </location>
</feature>
<feature type="domain" description="Major facilitator superfamily (MFS) profile" evidence="8">
    <location>
        <begin position="1"/>
        <end position="190"/>
    </location>
</feature>
<proteinExistence type="predicted"/>
<dbReference type="GO" id="GO:0005886">
    <property type="term" value="C:plasma membrane"/>
    <property type="evidence" value="ECO:0007669"/>
    <property type="project" value="UniProtKB-SubCell"/>
</dbReference>
<feature type="transmembrane region" description="Helical" evidence="7">
    <location>
        <begin position="9"/>
        <end position="26"/>
    </location>
</feature>
<dbReference type="PANTHER" id="PTHR23517">
    <property type="entry name" value="RESISTANCE PROTEIN MDTM, PUTATIVE-RELATED-RELATED"/>
    <property type="match status" value="1"/>
</dbReference>
<comment type="subcellular location">
    <subcellularLocation>
        <location evidence="1">Cell membrane</location>
        <topology evidence="1">Multi-pass membrane protein</topology>
    </subcellularLocation>
</comment>
<evidence type="ECO:0000256" key="4">
    <source>
        <dbReference type="ARBA" id="ARBA00022692"/>
    </source>
</evidence>
<dbReference type="InterPro" id="IPR011701">
    <property type="entry name" value="MFS"/>
</dbReference>
<name>A0A4R1B6Y7_9BACT</name>
<comment type="caution">
    <text evidence="9">The sequence shown here is derived from an EMBL/GenBank/DDBJ whole genome shotgun (WGS) entry which is preliminary data.</text>
</comment>
<dbReference type="Proteomes" id="UP000295334">
    <property type="component" value="Unassembled WGS sequence"/>
</dbReference>
<feature type="transmembrane region" description="Helical" evidence="7">
    <location>
        <begin position="371"/>
        <end position="390"/>
    </location>
</feature>